<proteinExistence type="predicted"/>
<dbReference type="GO" id="GO:0005886">
    <property type="term" value="C:plasma membrane"/>
    <property type="evidence" value="ECO:0007669"/>
    <property type="project" value="UniProtKB-SubCell"/>
</dbReference>
<dbReference type="InterPro" id="IPR042094">
    <property type="entry name" value="T2SS_GspF_sf"/>
</dbReference>
<evidence type="ECO:0000313" key="9">
    <source>
        <dbReference type="EMBL" id="NGO64993.1"/>
    </source>
</evidence>
<dbReference type="PANTHER" id="PTHR35007">
    <property type="entry name" value="INTEGRAL MEMBRANE PROTEIN-RELATED"/>
    <property type="match status" value="1"/>
</dbReference>
<dbReference type="RefSeq" id="WP_163902750.1">
    <property type="nucleotide sequence ID" value="NZ_CP048427.1"/>
</dbReference>
<organism evidence="9 10">
    <name type="scientific">Rhizobium daejeonense</name>
    <dbReference type="NCBI Taxonomy" id="240521"/>
    <lineage>
        <taxon>Bacteria</taxon>
        <taxon>Pseudomonadati</taxon>
        <taxon>Pseudomonadota</taxon>
        <taxon>Alphaproteobacteria</taxon>
        <taxon>Hyphomicrobiales</taxon>
        <taxon>Rhizobiaceae</taxon>
        <taxon>Rhizobium/Agrobacterium group</taxon>
        <taxon>Rhizobium</taxon>
    </lineage>
</organism>
<evidence type="ECO:0000259" key="8">
    <source>
        <dbReference type="Pfam" id="PF00482"/>
    </source>
</evidence>
<dbReference type="PANTHER" id="PTHR35007:SF1">
    <property type="entry name" value="PILUS ASSEMBLY PROTEIN"/>
    <property type="match status" value="1"/>
</dbReference>
<feature type="transmembrane region" description="Helical" evidence="7">
    <location>
        <begin position="310"/>
        <end position="329"/>
    </location>
</feature>
<keyword evidence="3 7" id="KW-0812">Transmembrane</keyword>
<evidence type="ECO:0000256" key="3">
    <source>
        <dbReference type="ARBA" id="ARBA00022692"/>
    </source>
</evidence>
<comment type="caution">
    <text evidence="9">The sequence shown here is derived from an EMBL/GenBank/DDBJ whole genome shotgun (WGS) entry which is preliminary data.</text>
</comment>
<keyword evidence="6" id="KW-0175">Coiled coil</keyword>
<evidence type="ECO:0000313" key="10">
    <source>
        <dbReference type="Proteomes" id="UP000477849"/>
    </source>
</evidence>
<feature type="transmembrane region" description="Helical" evidence="7">
    <location>
        <begin position="134"/>
        <end position="155"/>
    </location>
</feature>
<keyword evidence="2" id="KW-1003">Cell membrane</keyword>
<gene>
    <name evidence="9" type="ORF">G6N76_15090</name>
</gene>
<feature type="transmembrane region" description="Helical" evidence="7">
    <location>
        <begin position="6"/>
        <end position="27"/>
    </location>
</feature>
<dbReference type="Gene3D" id="1.20.81.30">
    <property type="entry name" value="Type II secretion system (T2SS), domain F"/>
    <property type="match status" value="1"/>
</dbReference>
<feature type="domain" description="Type II secretion system protein GspF" evidence="8">
    <location>
        <begin position="170"/>
        <end position="294"/>
    </location>
</feature>
<evidence type="ECO:0000256" key="6">
    <source>
        <dbReference type="SAM" id="Coils"/>
    </source>
</evidence>
<reference evidence="9 10" key="1">
    <citation type="submission" date="2020-02" db="EMBL/GenBank/DDBJ databases">
        <title>Genome sequence of the type strain CCBAU10050 of Rhizobium daejeonense.</title>
        <authorList>
            <person name="Gao J."/>
            <person name="Sun J."/>
        </authorList>
    </citation>
    <scope>NUCLEOTIDE SEQUENCE [LARGE SCALE GENOMIC DNA]</scope>
    <source>
        <strain evidence="9 10">CCBAU10050</strain>
    </source>
</reference>
<keyword evidence="5 7" id="KW-0472">Membrane</keyword>
<dbReference type="AlphaFoldDB" id="A0A6M1S260"/>
<accession>A0A6M1S260</accession>
<evidence type="ECO:0000256" key="2">
    <source>
        <dbReference type="ARBA" id="ARBA00022475"/>
    </source>
</evidence>
<feature type="coiled-coil region" evidence="6">
    <location>
        <begin position="54"/>
        <end position="88"/>
    </location>
</feature>
<evidence type="ECO:0000256" key="1">
    <source>
        <dbReference type="ARBA" id="ARBA00004651"/>
    </source>
</evidence>
<sequence>MFGFDPLVLAIIALAAIATGGIAYGLLYSQIEAEKKTASRINRVKAAETDHAKVKAARDRVQEISKRRKSVQDSLKELERKQHERQKKAASTSLKSRLNQAGLSATPSQFYTFSAIFGVVIAVFAFVAGLPPLALIGVTFAAGLGLPRWLVNFLIKRRQKKFLNEFPNSLDVMVRSIKSGLPLNDALRLIASEGQEPVKTEFRRVVESQQVGLSVPEACQRMMITMPLQEINFFSIVIAIQSQAGGNLSEALSNLSRVLRDRKKMKAKVNALSMEAKASAVIIGALPFIVALLVYLTSPQYIMILFTDSRGHLILAASGVWMSIGIMVMRNMINFDI</sequence>
<keyword evidence="4 7" id="KW-1133">Transmembrane helix</keyword>
<evidence type="ECO:0000256" key="5">
    <source>
        <dbReference type="ARBA" id="ARBA00023136"/>
    </source>
</evidence>
<evidence type="ECO:0000256" key="4">
    <source>
        <dbReference type="ARBA" id="ARBA00022989"/>
    </source>
</evidence>
<dbReference type="EMBL" id="JAAKZH010000004">
    <property type="protein sequence ID" value="NGO64993.1"/>
    <property type="molecule type" value="Genomic_DNA"/>
</dbReference>
<comment type="subcellular location">
    <subcellularLocation>
        <location evidence="1">Cell membrane</location>
        <topology evidence="1">Multi-pass membrane protein</topology>
    </subcellularLocation>
</comment>
<evidence type="ECO:0000256" key="7">
    <source>
        <dbReference type="SAM" id="Phobius"/>
    </source>
</evidence>
<keyword evidence="10" id="KW-1185">Reference proteome</keyword>
<feature type="transmembrane region" description="Helical" evidence="7">
    <location>
        <begin position="110"/>
        <end position="128"/>
    </location>
</feature>
<dbReference type="Pfam" id="PF00482">
    <property type="entry name" value="T2SSF"/>
    <property type="match status" value="1"/>
</dbReference>
<dbReference type="InterPro" id="IPR018076">
    <property type="entry name" value="T2SS_GspF_dom"/>
</dbReference>
<dbReference type="Proteomes" id="UP000477849">
    <property type="component" value="Unassembled WGS sequence"/>
</dbReference>
<feature type="transmembrane region" description="Helical" evidence="7">
    <location>
        <begin position="278"/>
        <end position="298"/>
    </location>
</feature>
<name>A0A6M1S260_9HYPH</name>
<protein>
    <submittedName>
        <fullName evidence="9">Type II secretion system F family protein</fullName>
    </submittedName>
</protein>